<feature type="transmembrane region" description="Helical" evidence="9">
    <location>
        <begin position="147"/>
        <end position="171"/>
    </location>
</feature>
<name>A0AAI8DGD6_MAMSC</name>
<dbReference type="PANTHER" id="PTHR34295:SF4">
    <property type="entry name" value="BIOTIN TRANSPORTER BIOY-RELATED"/>
    <property type="match status" value="1"/>
</dbReference>
<evidence type="ECO:0000256" key="1">
    <source>
        <dbReference type="ARBA" id="ARBA00004651"/>
    </source>
</evidence>
<feature type="transmembrane region" description="Helical" evidence="9">
    <location>
        <begin position="57"/>
        <end position="74"/>
    </location>
</feature>
<sequence>MKTKDIVIIAMFTAFISVLAFIPPIPLPFMPVPIVLQNIGIILAGCLLGYKRGTLSVIIFLLLVATGLPLLSGGRGGLGVFFGPSAGYLFGYPVVAFLIGFFIDRKWKEISFTYALTINIVIGVLLLNLIGGFVMGEFMNISIAKRYILAATFLPGDIVKAILATMLLFSLKNVPEIKRLRNT</sequence>
<evidence type="ECO:0000256" key="7">
    <source>
        <dbReference type="ARBA" id="ARBA00023136"/>
    </source>
</evidence>
<dbReference type="RefSeq" id="WP_048541132.1">
    <property type="nucleotide sequence ID" value="NZ_CAJVGN010000001.1"/>
</dbReference>
<keyword evidence="4 8" id="KW-1003">Cell membrane</keyword>
<dbReference type="InterPro" id="IPR003784">
    <property type="entry name" value="BioY"/>
</dbReference>
<dbReference type="GO" id="GO:0015225">
    <property type="term" value="F:biotin transmembrane transporter activity"/>
    <property type="evidence" value="ECO:0007669"/>
    <property type="project" value="UniProtKB-UniRule"/>
</dbReference>
<comment type="subcellular location">
    <subcellularLocation>
        <location evidence="1 8">Cell membrane</location>
        <topology evidence="1 8">Multi-pass membrane protein</topology>
    </subcellularLocation>
</comment>
<evidence type="ECO:0000256" key="4">
    <source>
        <dbReference type="ARBA" id="ARBA00022475"/>
    </source>
</evidence>
<keyword evidence="6 9" id="KW-1133">Transmembrane helix</keyword>
<evidence type="ECO:0000256" key="9">
    <source>
        <dbReference type="SAM" id="Phobius"/>
    </source>
</evidence>
<evidence type="ECO:0000256" key="6">
    <source>
        <dbReference type="ARBA" id="ARBA00022989"/>
    </source>
</evidence>
<feature type="transmembrane region" description="Helical" evidence="9">
    <location>
        <begin position="30"/>
        <end position="50"/>
    </location>
</feature>
<dbReference type="KEGG" id="sscu:CEP64_02050"/>
<dbReference type="Gene3D" id="1.10.1760.20">
    <property type="match status" value="1"/>
</dbReference>
<evidence type="ECO:0000313" key="10">
    <source>
        <dbReference type="EMBL" id="ASE33423.1"/>
    </source>
</evidence>
<comment type="similarity">
    <text evidence="2 8">Belongs to the BioY family.</text>
</comment>
<evidence type="ECO:0000256" key="8">
    <source>
        <dbReference type="PIRNR" id="PIRNR016661"/>
    </source>
</evidence>
<evidence type="ECO:0000256" key="5">
    <source>
        <dbReference type="ARBA" id="ARBA00022692"/>
    </source>
</evidence>
<reference evidence="11" key="1">
    <citation type="submission" date="2017-06" db="EMBL/GenBank/DDBJ databases">
        <title>FDA dAtabase for Regulatory Grade micrObial Sequences (FDA-ARGOS): Supporting development and validation of Infectious Disease Dx tests.</title>
        <authorList>
            <person name="Goldberg B."/>
            <person name="Campos J."/>
            <person name="Tallon L."/>
            <person name="Sadzewicz L."/>
            <person name="Sengamalay N."/>
            <person name="Ott S."/>
            <person name="Godinez A."/>
            <person name="Nagaraj S."/>
            <person name="Vavikolanu K."/>
            <person name="Nadendla S."/>
            <person name="George J."/>
            <person name="Geyer C."/>
            <person name="Sichtig H."/>
        </authorList>
    </citation>
    <scope>NUCLEOTIDE SEQUENCE [LARGE SCALE GENOMIC DNA]</scope>
    <source>
        <strain evidence="11">FDAARGOS_285</strain>
    </source>
</reference>
<evidence type="ECO:0000256" key="3">
    <source>
        <dbReference type="ARBA" id="ARBA00022448"/>
    </source>
</evidence>
<gene>
    <name evidence="10" type="ORF">CEP64_02050</name>
</gene>
<accession>A0AAI8DGD6</accession>
<feature type="transmembrane region" description="Helical" evidence="9">
    <location>
        <begin position="86"/>
        <end position="103"/>
    </location>
</feature>
<dbReference type="AlphaFoldDB" id="A0AAI8DGD6"/>
<keyword evidence="7 8" id="KW-0472">Membrane</keyword>
<proteinExistence type="inferred from homology"/>
<dbReference type="Proteomes" id="UP000197058">
    <property type="component" value="Chromosome"/>
</dbReference>
<dbReference type="GeneID" id="48592042"/>
<protein>
    <recommendedName>
        <fullName evidence="8">Biotin transporter</fullName>
    </recommendedName>
</protein>
<dbReference type="PIRSF" id="PIRSF016661">
    <property type="entry name" value="BioY"/>
    <property type="match status" value="1"/>
</dbReference>
<organism evidence="10 11">
    <name type="scientific">Mammaliicoccus sciuri</name>
    <name type="common">Staphylococcus sciuri</name>
    <dbReference type="NCBI Taxonomy" id="1296"/>
    <lineage>
        <taxon>Bacteria</taxon>
        <taxon>Bacillati</taxon>
        <taxon>Bacillota</taxon>
        <taxon>Bacilli</taxon>
        <taxon>Bacillales</taxon>
        <taxon>Staphylococcaceae</taxon>
        <taxon>Mammaliicoccus</taxon>
    </lineage>
</organism>
<feature type="transmembrane region" description="Helical" evidence="9">
    <location>
        <begin position="115"/>
        <end position="135"/>
    </location>
</feature>
<dbReference type="Pfam" id="PF02632">
    <property type="entry name" value="BioY"/>
    <property type="match status" value="1"/>
</dbReference>
<dbReference type="EMBL" id="CP022046">
    <property type="protein sequence ID" value="ASE33423.1"/>
    <property type="molecule type" value="Genomic_DNA"/>
</dbReference>
<evidence type="ECO:0000256" key="2">
    <source>
        <dbReference type="ARBA" id="ARBA00010692"/>
    </source>
</evidence>
<keyword evidence="3 8" id="KW-0813">Transport</keyword>
<evidence type="ECO:0000313" key="11">
    <source>
        <dbReference type="Proteomes" id="UP000197058"/>
    </source>
</evidence>
<dbReference type="PANTHER" id="PTHR34295">
    <property type="entry name" value="BIOTIN TRANSPORTER BIOY"/>
    <property type="match status" value="1"/>
</dbReference>
<dbReference type="GO" id="GO:0005886">
    <property type="term" value="C:plasma membrane"/>
    <property type="evidence" value="ECO:0007669"/>
    <property type="project" value="UniProtKB-SubCell"/>
</dbReference>
<keyword evidence="5 9" id="KW-0812">Transmembrane</keyword>